<dbReference type="Gene3D" id="1.10.510.10">
    <property type="entry name" value="Transferase(Phosphotransferase) domain 1"/>
    <property type="match status" value="1"/>
</dbReference>
<organism evidence="2 3">
    <name type="scientific">Stachybotrys elegans</name>
    <dbReference type="NCBI Taxonomy" id="80388"/>
    <lineage>
        <taxon>Eukaryota</taxon>
        <taxon>Fungi</taxon>
        <taxon>Dikarya</taxon>
        <taxon>Ascomycota</taxon>
        <taxon>Pezizomycotina</taxon>
        <taxon>Sordariomycetes</taxon>
        <taxon>Hypocreomycetidae</taxon>
        <taxon>Hypocreales</taxon>
        <taxon>Stachybotryaceae</taxon>
        <taxon>Stachybotrys</taxon>
    </lineage>
</organism>
<protein>
    <recommendedName>
        <fullName evidence="4">Protein kinase domain-containing protein</fullName>
    </recommendedName>
</protein>
<dbReference type="Proteomes" id="UP000813444">
    <property type="component" value="Unassembled WGS sequence"/>
</dbReference>
<dbReference type="OrthoDB" id="4267316at2759"/>
<dbReference type="SUPFAM" id="SSF56112">
    <property type="entry name" value="Protein kinase-like (PK-like)"/>
    <property type="match status" value="1"/>
</dbReference>
<sequence>MRVLRVSPQRPVSPSFFVCPSGKMPAPFPSESFDEPARDPRKPAFPYNSGLNLTIRRHIPPQPFGACGYERDARPRNLIKSKEIQGLTHSEFCLRYPPTETRPHPDTSTRTIRIIDQLACRDGRGVQVVRCSLEGGNRIYVAKIYDPLYYTFGCEGWAKRSDVTLLADEDYSREASGYEELRKAGVDGSLVPTYYGSWTFEASLLNTRITRQVRLILVEFIKGESLMSLYRSSLPSSAPKRLNSEQRLRILARAMEVYSKVHFCQVSHGDFAPRNAVLRGPDLENPDIVLIDLNSCTVHTRPKSVYRPVEARRPLNPAYLFWSELPEGFEYWFPEPHFSKPAVYKGWLRSQSRWYDPAKFEQPTKENRESENFDEPVEYSDPISDEENRLKCQ</sequence>
<evidence type="ECO:0000256" key="1">
    <source>
        <dbReference type="SAM" id="MobiDB-lite"/>
    </source>
</evidence>
<gene>
    <name evidence="2" type="ORF">B0I35DRAFT_427465</name>
</gene>
<feature type="region of interest" description="Disordered" evidence="1">
    <location>
        <begin position="359"/>
        <end position="393"/>
    </location>
</feature>
<dbReference type="EMBL" id="JAGPNK010000005">
    <property type="protein sequence ID" value="KAH7320612.1"/>
    <property type="molecule type" value="Genomic_DNA"/>
</dbReference>
<reference evidence="2" key="1">
    <citation type="journal article" date="2021" name="Nat. Commun.">
        <title>Genetic determinants of endophytism in the Arabidopsis root mycobiome.</title>
        <authorList>
            <person name="Mesny F."/>
            <person name="Miyauchi S."/>
            <person name="Thiergart T."/>
            <person name="Pickel B."/>
            <person name="Atanasova L."/>
            <person name="Karlsson M."/>
            <person name="Huettel B."/>
            <person name="Barry K.W."/>
            <person name="Haridas S."/>
            <person name="Chen C."/>
            <person name="Bauer D."/>
            <person name="Andreopoulos W."/>
            <person name="Pangilinan J."/>
            <person name="LaButti K."/>
            <person name="Riley R."/>
            <person name="Lipzen A."/>
            <person name="Clum A."/>
            <person name="Drula E."/>
            <person name="Henrissat B."/>
            <person name="Kohler A."/>
            <person name="Grigoriev I.V."/>
            <person name="Martin F.M."/>
            <person name="Hacquard S."/>
        </authorList>
    </citation>
    <scope>NUCLEOTIDE SEQUENCE</scope>
    <source>
        <strain evidence="2">MPI-CAGE-CH-0235</strain>
    </source>
</reference>
<proteinExistence type="predicted"/>
<evidence type="ECO:0008006" key="4">
    <source>
        <dbReference type="Google" id="ProtNLM"/>
    </source>
</evidence>
<dbReference type="AlphaFoldDB" id="A0A8K0SUW8"/>
<name>A0A8K0SUW8_9HYPO</name>
<comment type="caution">
    <text evidence="2">The sequence shown here is derived from an EMBL/GenBank/DDBJ whole genome shotgun (WGS) entry which is preliminary data.</text>
</comment>
<dbReference type="InterPro" id="IPR011009">
    <property type="entry name" value="Kinase-like_dom_sf"/>
</dbReference>
<accession>A0A8K0SUW8</accession>
<evidence type="ECO:0000313" key="3">
    <source>
        <dbReference type="Proteomes" id="UP000813444"/>
    </source>
</evidence>
<feature type="compositionally biased region" description="Basic and acidic residues" evidence="1">
    <location>
        <begin position="359"/>
        <end position="371"/>
    </location>
</feature>
<keyword evidence="3" id="KW-1185">Reference proteome</keyword>
<evidence type="ECO:0000313" key="2">
    <source>
        <dbReference type="EMBL" id="KAH7320612.1"/>
    </source>
</evidence>